<dbReference type="Pfam" id="PF13632">
    <property type="entry name" value="Glyco_trans_2_3"/>
    <property type="match status" value="1"/>
</dbReference>
<dbReference type="InterPro" id="IPR009091">
    <property type="entry name" value="RCC1/BLIP-II"/>
</dbReference>
<feature type="transmembrane region" description="Helical" evidence="10">
    <location>
        <begin position="1421"/>
        <end position="1444"/>
    </location>
</feature>
<feature type="repeat" description="RCC1" evidence="8">
    <location>
        <begin position="21"/>
        <end position="70"/>
    </location>
</feature>
<keyword evidence="13" id="KW-1185">Reference proteome</keyword>
<feature type="transmembrane region" description="Helical" evidence="10">
    <location>
        <begin position="722"/>
        <end position="740"/>
    </location>
</feature>
<feature type="region of interest" description="Disordered" evidence="9">
    <location>
        <begin position="496"/>
        <end position="566"/>
    </location>
</feature>
<dbReference type="OrthoDB" id="72851at2759"/>
<feature type="compositionally biased region" description="Low complexity" evidence="9">
    <location>
        <begin position="963"/>
        <end position="993"/>
    </location>
</feature>
<dbReference type="SUPFAM" id="SSF53448">
    <property type="entry name" value="Nucleotide-diphospho-sugar transferases"/>
    <property type="match status" value="1"/>
</dbReference>
<keyword evidence="4 10" id="KW-0812">Transmembrane</keyword>
<evidence type="ECO:0000256" key="9">
    <source>
        <dbReference type="SAM" id="MobiDB-lite"/>
    </source>
</evidence>
<dbReference type="CDD" id="cd06421">
    <property type="entry name" value="CESA_CelA_like"/>
    <property type="match status" value="1"/>
</dbReference>
<evidence type="ECO:0000313" key="13">
    <source>
        <dbReference type="Proteomes" id="UP000239899"/>
    </source>
</evidence>
<keyword evidence="2" id="KW-0328">Glycosyltransferase</keyword>
<dbReference type="PANTHER" id="PTHR43867">
    <property type="entry name" value="CELLULOSE SYNTHASE CATALYTIC SUBUNIT A [UDP-FORMING]"/>
    <property type="match status" value="1"/>
</dbReference>
<sequence length="1458" mass="155314">MTDLTQINSGYAHTCGIDTAGRTWCWGRNYSGQLGDGTKTNTNSPVGVSGGTVFTQISGGDSHTCSIDSAGGAWCWAARNSIEKLELLSLLPGFDVDAAHEGFTALLAATVQGHTAATVWLLSRGASVLAEKEDSWHDTCLHYAGGRGSLETVQALLAWGADPKAQNALGATPADVAAKARHLTVARYLREAAEGRMPANQPSKEALIERYLGGSSSGGSGKPAPANSIQQQGPAESQQLAAAEGGQAAVGAACVGKICKADSLEDKSGASSAAHEPISTASRKTPLPAQLAAARQLAKRGFEGWGTQGTHPRVEVAVYRPLAVVTQILGAVLAEFLAYCLSYCFFTSLWSMIERRQRSVHDMLPEEQVPHVDVYICTYSEPPEIVEPTAIAALNMNWPGSKLTVHVLDDGKRPEMAQLVRRLAAQCRYMQREAKIVYVGRDKVKGVPHHAKAGNINSCLLKEGPGKGEFIVVLDCDMVVHPDFLDRTIGHFYRQEDEPVNNSSGGSGSGSSKPASSSGCGWRCWRPWRRGGKGSASEPAKRGDGKGEVANGTAEDSGGGKQAAKGRWVPKEKAAFIQTPQDFFNVDAKDPMVHCARFFYGPMLQGRDGIGAAPCCGTGVVFRRDVLVSIGGQSYGSITEDYNTAMSLMSAGMATMYLNERLSFGMAPDDIAGVFTQRLRWAMGALQILMKSNPMRLPGLTTVQSLLFFEAAAHHWLSISTIFMALVPIIYLFCALSPMITSHMYEFVAFFLPWYLSNRIVMIVVHWGTEGGSQELWRGSQCWVWMAPNHIKAIWKVFVSESWLFKKLFDLEIGFTVTKKKAAGEEEGESRWAALKEALWYTWPHLAYYATFLAGLIFFIVRCCLGYYSTWEVMVNLAAVGWGMLVALCIWPPVATLIPRIETELGWQIKWDVFQHIPARSRSGALEEDLTNRSLISRLGDALSSLSMLLPHFGPHKPEPEHQLQQQAAKQEAQQAAEQVQPEVQQAQQAQQQSPPLAEKDPSPGRSLQLPHHAHRPHLEAITEGVPKDTFSGEGTPVESLVLSSMMGATHFAAFSQKPDTPDQTPRKEDASEAQVALAMGPAGSLPARMSSASSGGSLDRQASLNTIGRLGLPRHTRDVLAQSALLTGMILPERGYTAPKDAVAVLLDAEGHTAPAGQGLASQSRSMSSLLDEALREFDLGEKEQGPASSGGPTRANTLSLPTEQSLALARLQSLTGANVSLELPSSLTATSLGGRRSEASPSAGGTRQAAAPSSVQLSGSGSGWAVSGWYGGGSGGSGGSSSGGGGASNTISPFATDALSPFANSAASSVAAPSKAASTKGSSRMDTLGGEDDSDDADLVEELAAEAAEDLHGGGAAARVREVSQQLVNIASSLSPDNASMLLQSGYSMLVPVLPTSVYEHTLVARPNFQLRKTPPSNWMFVLVNGALIAAMVAGSVIEIYVKPDPYNPPIWAGGT</sequence>
<gene>
    <name evidence="12" type="ORF">C2E21_4502</name>
</gene>
<evidence type="ECO:0000259" key="11">
    <source>
        <dbReference type="Pfam" id="PF13632"/>
    </source>
</evidence>
<feature type="domain" description="Glycosyltransferase 2-like" evidence="11">
    <location>
        <begin position="572"/>
        <end position="757"/>
    </location>
</feature>
<dbReference type="Pfam" id="PF12796">
    <property type="entry name" value="Ank_2"/>
    <property type="match status" value="1"/>
</dbReference>
<feature type="compositionally biased region" description="Low complexity" evidence="9">
    <location>
        <begin position="510"/>
        <end position="525"/>
    </location>
</feature>
<feature type="repeat" description="ANK" evidence="7">
    <location>
        <begin position="136"/>
        <end position="168"/>
    </location>
</feature>
<dbReference type="SUPFAM" id="SSF50985">
    <property type="entry name" value="RCC1/BLIP-II"/>
    <property type="match status" value="1"/>
</dbReference>
<feature type="region of interest" description="Disordered" evidence="9">
    <location>
        <begin position="1232"/>
        <end position="1259"/>
    </location>
</feature>
<feature type="region of interest" description="Disordered" evidence="9">
    <location>
        <begin position="211"/>
        <end position="241"/>
    </location>
</feature>
<reference evidence="12 13" key="1">
    <citation type="journal article" date="2018" name="Plant J.">
        <title>Genome sequences of Chlorella sorokiniana UTEX 1602 and Micractinium conductrix SAG 241.80: implications to maltose excretion by a green alga.</title>
        <authorList>
            <person name="Arriola M.B."/>
            <person name="Velmurugan N."/>
            <person name="Zhang Y."/>
            <person name="Plunkett M.H."/>
            <person name="Hondzo H."/>
            <person name="Barney B.M."/>
        </authorList>
    </citation>
    <scope>NUCLEOTIDE SEQUENCE [LARGE SCALE GENOMIC DNA]</scope>
    <source>
        <strain evidence="13">UTEX 1602</strain>
    </source>
</reference>
<dbReference type="PANTHER" id="PTHR43867:SF2">
    <property type="entry name" value="CELLULOSE SYNTHASE CATALYTIC SUBUNIT A [UDP-FORMING]"/>
    <property type="match status" value="1"/>
</dbReference>
<evidence type="ECO:0000256" key="10">
    <source>
        <dbReference type="SAM" id="Phobius"/>
    </source>
</evidence>
<dbReference type="Gene3D" id="3.90.550.10">
    <property type="entry name" value="Spore Coat Polysaccharide Biosynthesis Protein SpsA, Chain A"/>
    <property type="match status" value="2"/>
</dbReference>
<evidence type="ECO:0000256" key="8">
    <source>
        <dbReference type="PROSITE-ProRule" id="PRU00235"/>
    </source>
</evidence>
<evidence type="ECO:0000256" key="1">
    <source>
        <dbReference type="ARBA" id="ARBA00004141"/>
    </source>
</evidence>
<organism evidence="12 13">
    <name type="scientific">Chlorella sorokiniana</name>
    <name type="common">Freshwater green alga</name>
    <dbReference type="NCBI Taxonomy" id="3076"/>
    <lineage>
        <taxon>Eukaryota</taxon>
        <taxon>Viridiplantae</taxon>
        <taxon>Chlorophyta</taxon>
        <taxon>core chlorophytes</taxon>
        <taxon>Trebouxiophyceae</taxon>
        <taxon>Chlorellales</taxon>
        <taxon>Chlorellaceae</taxon>
        <taxon>Chlorella clade</taxon>
        <taxon>Chlorella</taxon>
    </lineage>
</organism>
<dbReference type="Gene3D" id="1.25.40.20">
    <property type="entry name" value="Ankyrin repeat-containing domain"/>
    <property type="match status" value="1"/>
</dbReference>
<dbReference type="GO" id="GO:0016020">
    <property type="term" value="C:membrane"/>
    <property type="evidence" value="ECO:0007669"/>
    <property type="project" value="UniProtKB-SubCell"/>
</dbReference>
<evidence type="ECO:0000256" key="5">
    <source>
        <dbReference type="ARBA" id="ARBA00022989"/>
    </source>
</evidence>
<evidence type="ECO:0000256" key="3">
    <source>
        <dbReference type="ARBA" id="ARBA00022679"/>
    </source>
</evidence>
<dbReference type="InterPro" id="IPR029044">
    <property type="entry name" value="Nucleotide-diphossugar_trans"/>
</dbReference>
<proteinExistence type="predicted"/>
<evidence type="ECO:0000256" key="4">
    <source>
        <dbReference type="ARBA" id="ARBA00022692"/>
    </source>
</evidence>
<dbReference type="InterPro" id="IPR002110">
    <property type="entry name" value="Ankyrin_rpt"/>
</dbReference>
<dbReference type="PROSITE" id="PS50088">
    <property type="entry name" value="ANK_REPEAT"/>
    <property type="match status" value="2"/>
</dbReference>
<protein>
    <submittedName>
        <fullName evidence="12">Cellulose synthase</fullName>
    </submittedName>
</protein>
<name>A0A2P6TRK9_CHLSO</name>
<dbReference type="SMART" id="SM00248">
    <property type="entry name" value="ANK"/>
    <property type="match status" value="3"/>
</dbReference>
<evidence type="ECO:0000256" key="6">
    <source>
        <dbReference type="ARBA" id="ARBA00023136"/>
    </source>
</evidence>
<feature type="region of interest" description="Disordered" evidence="9">
    <location>
        <begin position="950"/>
        <end position="1011"/>
    </location>
</feature>
<feature type="repeat" description="ANK" evidence="7">
    <location>
        <begin position="101"/>
        <end position="133"/>
    </location>
</feature>
<feature type="region of interest" description="Disordered" evidence="9">
    <location>
        <begin position="1312"/>
        <end position="1337"/>
    </location>
</feature>
<dbReference type="PROSITE" id="PS50012">
    <property type="entry name" value="RCC1_3"/>
    <property type="match status" value="1"/>
</dbReference>
<dbReference type="Proteomes" id="UP000239899">
    <property type="component" value="Unassembled WGS sequence"/>
</dbReference>
<keyword evidence="6 10" id="KW-0472">Membrane</keyword>
<evidence type="ECO:0000256" key="2">
    <source>
        <dbReference type="ARBA" id="ARBA00022676"/>
    </source>
</evidence>
<dbReference type="SUPFAM" id="SSF48403">
    <property type="entry name" value="Ankyrin repeat"/>
    <property type="match status" value="1"/>
</dbReference>
<dbReference type="Gene3D" id="2.130.10.30">
    <property type="entry name" value="Regulator of chromosome condensation 1/beta-lactamase-inhibitor protein II"/>
    <property type="match status" value="1"/>
</dbReference>
<dbReference type="GO" id="GO:0016757">
    <property type="term" value="F:glycosyltransferase activity"/>
    <property type="evidence" value="ECO:0007669"/>
    <property type="project" value="UniProtKB-KW"/>
</dbReference>
<dbReference type="InterPro" id="IPR001173">
    <property type="entry name" value="Glyco_trans_2-like"/>
</dbReference>
<dbReference type="Pfam" id="PF00415">
    <property type="entry name" value="RCC1"/>
    <property type="match status" value="1"/>
</dbReference>
<feature type="transmembrane region" description="Helical" evidence="10">
    <location>
        <begin position="875"/>
        <end position="894"/>
    </location>
</feature>
<dbReference type="STRING" id="3076.A0A2P6TRK9"/>
<feature type="transmembrane region" description="Helical" evidence="10">
    <location>
        <begin position="747"/>
        <end position="768"/>
    </location>
</feature>
<dbReference type="InterPro" id="IPR000408">
    <property type="entry name" value="Reg_chr_condens"/>
</dbReference>
<comment type="subcellular location">
    <subcellularLocation>
        <location evidence="1">Membrane</location>
        <topology evidence="1">Multi-pass membrane protein</topology>
    </subcellularLocation>
</comment>
<dbReference type="EMBL" id="LHPG02000008">
    <property type="protein sequence ID" value="PRW56688.1"/>
    <property type="molecule type" value="Genomic_DNA"/>
</dbReference>
<dbReference type="InterPro" id="IPR036770">
    <property type="entry name" value="Ankyrin_rpt-contain_sf"/>
</dbReference>
<accession>A0A2P6TRK9</accession>
<feature type="transmembrane region" description="Helical" evidence="10">
    <location>
        <begin position="846"/>
        <end position="868"/>
    </location>
</feature>
<evidence type="ECO:0000256" key="7">
    <source>
        <dbReference type="PROSITE-ProRule" id="PRU00023"/>
    </source>
</evidence>
<dbReference type="InterPro" id="IPR050321">
    <property type="entry name" value="Glycosyltr_2/OpgH_subfam"/>
</dbReference>
<comment type="caution">
    <text evidence="12">The sequence shown here is derived from an EMBL/GenBank/DDBJ whole genome shotgun (WGS) entry which is preliminary data.</text>
</comment>
<feature type="compositionally biased region" description="Polar residues" evidence="9">
    <location>
        <begin position="1241"/>
        <end position="1259"/>
    </location>
</feature>
<keyword evidence="7" id="KW-0040">ANK repeat</keyword>
<feature type="region of interest" description="Disordered" evidence="9">
    <location>
        <begin position="1056"/>
        <end position="1075"/>
    </location>
</feature>
<keyword evidence="3" id="KW-0808">Transferase</keyword>
<evidence type="ECO:0000313" key="12">
    <source>
        <dbReference type="EMBL" id="PRW56688.1"/>
    </source>
</evidence>
<keyword evidence="5 10" id="KW-1133">Transmembrane helix</keyword>